<accession>A0ACC2SV12</accession>
<keyword evidence="2" id="KW-1185">Reference proteome</keyword>
<protein>
    <submittedName>
        <fullName evidence="1">Uncharacterized protein</fullName>
    </submittedName>
</protein>
<evidence type="ECO:0000313" key="2">
    <source>
        <dbReference type="Proteomes" id="UP001165960"/>
    </source>
</evidence>
<evidence type="ECO:0000313" key="1">
    <source>
        <dbReference type="EMBL" id="KAJ9066021.1"/>
    </source>
</evidence>
<name>A0ACC2SV12_9FUNG</name>
<comment type="caution">
    <text evidence="1">The sequence shown here is derived from an EMBL/GenBank/DDBJ whole genome shotgun (WGS) entry which is preliminary data.</text>
</comment>
<proteinExistence type="predicted"/>
<dbReference type="EMBL" id="QTSX02004311">
    <property type="protein sequence ID" value="KAJ9066021.1"/>
    <property type="molecule type" value="Genomic_DNA"/>
</dbReference>
<dbReference type="Proteomes" id="UP001165960">
    <property type="component" value="Unassembled WGS sequence"/>
</dbReference>
<reference evidence="1" key="1">
    <citation type="submission" date="2022-04" db="EMBL/GenBank/DDBJ databases">
        <title>Genome of the entomopathogenic fungus Entomophthora muscae.</title>
        <authorList>
            <person name="Elya C."/>
            <person name="Lovett B.R."/>
            <person name="Lee E."/>
            <person name="Macias A.M."/>
            <person name="Hajek A.E."/>
            <person name="De Bivort B.L."/>
            <person name="Kasson M.T."/>
            <person name="De Fine Licht H.H."/>
            <person name="Stajich J.E."/>
        </authorList>
    </citation>
    <scope>NUCLEOTIDE SEQUENCE</scope>
    <source>
        <strain evidence="1">Berkeley</strain>
    </source>
</reference>
<organism evidence="1 2">
    <name type="scientific">Entomophthora muscae</name>
    <dbReference type="NCBI Taxonomy" id="34485"/>
    <lineage>
        <taxon>Eukaryota</taxon>
        <taxon>Fungi</taxon>
        <taxon>Fungi incertae sedis</taxon>
        <taxon>Zoopagomycota</taxon>
        <taxon>Entomophthoromycotina</taxon>
        <taxon>Entomophthoromycetes</taxon>
        <taxon>Entomophthorales</taxon>
        <taxon>Entomophthoraceae</taxon>
        <taxon>Entomophthora</taxon>
    </lineage>
</organism>
<sequence>MILILGLFGLVLAAPDALFGGGCTVVNDNLIITAAFYKQADVPVLSRKSYFIDLASRLTLDANSQLGWKELGNERKIPGGFFREGKAHIMYTMGSNTVEPSKLKRRSTDDNPLGNAMMMEVKKSDGSMSAVMDSNNGPVMVNATGYLHALIEGLKIAVIYKNTYHLLRNPEHRENTLSTISIVTGDSKYNNITLMGTPPPYMSGYSAALRLNTVYIATDNKIHTLDLNTYEWKEHTVKGFKAAQSGCLITHMDTLIHAFGKEGDKYLNRTQFIDMKTWMLKGSLNFDESGGHKSGTSTSVISAEQKGLSILNIVLIVCVSLMALAVLTVCTIHCIQKLRKLPELTAPEYYTEAVWADPGSAASLSCQIDLSLSNGGEISDDLTPGSSPFSTDDHLYSPYQSMK</sequence>
<gene>
    <name evidence="1" type="ORF">DSO57_1013679</name>
</gene>